<dbReference type="RefSeq" id="WP_408334004.1">
    <property type="nucleotide sequence ID" value="NZ_JAQQFH010000041.1"/>
</dbReference>
<keyword evidence="2" id="KW-0328">Glycosyltransferase</keyword>
<keyword evidence="3" id="KW-1185">Reference proteome</keyword>
<dbReference type="InterPro" id="IPR001173">
    <property type="entry name" value="Glyco_trans_2-like"/>
</dbReference>
<proteinExistence type="predicted"/>
<dbReference type="GO" id="GO:0016757">
    <property type="term" value="F:glycosyltransferase activity"/>
    <property type="evidence" value="ECO:0007669"/>
    <property type="project" value="UniProtKB-KW"/>
</dbReference>
<dbReference type="Gene3D" id="3.90.550.10">
    <property type="entry name" value="Spore Coat Polysaccharide Biosynthesis Protein SpsA, Chain A"/>
    <property type="match status" value="1"/>
</dbReference>
<reference evidence="2 3" key="1">
    <citation type="journal article" date="2024" name="Chem. Sci.">
        <title>Discovery of megapolipeptins by genome mining of a Burkholderiales bacteria collection.</title>
        <authorList>
            <person name="Paulo B.S."/>
            <person name="Recchia M.J.J."/>
            <person name="Lee S."/>
            <person name="Fergusson C.H."/>
            <person name="Romanowski S.B."/>
            <person name="Hernandez A."/>
            <person name="Krull N."/>
            <person name="Liu D.Y."/>
            <person name="Cavanagh H."/>
            <person name="Bos A."/>
            <person name="Gray C.A."/>
            <person name="Murphy B.T."/>
            <person name="Linington R.G."/>
            <person name="Eustaquio A.S."/>
        </authorList>
    </citation>
    <scope>NUCLEOTIDE SEQUENCE [LARGE SCALE GENOMIC DNA]</scope>
    <source>
        <strain evidence="2 3">RL16-012-BIC-B</strain>
    </source>
</reference>
<dbReference type="EC" id="2.4.-.-" evidence="2"/>
<evidence type="ECO:0000259" key="1">
    <source>
        <dbReference type="Pfam" id="PF00535"/>
    </source>
</evidence>
<dbReference type="Pfam" id="PF00535">
    <property type="entry name" value="Glycos_transf_2"/>
    <property type="match status" value="1"/>
</dbReference>
<evidence type="ECO:0000313" key="2">
    <source>
        <dbReference type="EMBL" id="MFL9884620.1"/>
    </source>
</evidence>
<dbReference type="Proteomes" id="UP001629249">
    <property type="component" value="Unassembled WGS sequence"/>
</dbReference>
<protein>
    <submittedName>
        <fullName evidence="2">Glycosyltransferase</fullName>
        <ecNumber evidence="2">2.4.-.-</ecNumber>
    </submittedName>
</protein>
<feature type="domain" description="Glycosyltransferase 2-like" evidence="1">
    <location>
        <begin position="5"/>
        <end position="153"/>
    </location>
</feature>
<keyword evidence="2" id="KW-0808">Transferase</keyword>
<dbReference type="PANTHER" id="PTHR22916:SF3">
    <property type="entry name" value="UDP-GLCNAC:BETAGAL BETA-1,3-N-ACETYLGLUCOSAMINYLTRANSFERASE-LIKE PROTEIN 1"/>
    <property type="match status" value="1"/>
</dbReference>
<dbReference type="EMBL" id="JAQQFN010000011">
    <property type="protein sequence ID" value="MFL9884620.1"/>
    <property type="molecule type" value="Genomic_DNA"/>
</dbReference>
<sequence>MPKVTVLMPVHNGAHFLAEAIESILTQTFDDFEFVIVDDGSTDATSEILRLYGERDARIRVLREAKVGIVTALNRGLAMASGTYLARMDADDCALPNRLKMQVDLLDASPTVIACGSAVYQMGSKSGLVSMPRTDKQCKLFLAIGNCFAHPAVMFRMDAIKLYGLRYSNEYLYAEDYKLWSDMAAYGNFHNLRQPLLRYRVHSAQVGQRKRDSQRDAHLRVAHENLSRMNVSICVDDLQKFLWPVGEGFLGMVRYQQFCIILLLPVLRRKNFRQWFFVRKMLGIVVRNTLRFAVGGRVKVAI</sequence>
<comment type="caution">
    <text evidence="2">The sequence shown here is derived from an EMBL/GenBank/DDBJ whole genome shotgun (WGS) entry which is preliminary data.</text>
</comment>
<evidence type="ECO:0000313" key="3">
    <source>
        <dbReference type="Proteomes" id="UP001629249"/>
    </source>
</evidence>
<gene>
    <name evidence="2" type="ORF">PQR66_16375</name>
</gene>
<dbReference type="InterPro" id="IPR029044">
    <property type="entry name" value="Nucleotide-diphossugar_trans"/>
</dbReference>
<dbReference type="SUPFAM" id="SSF53448">
    <property type="entry name" value="Nucleotide-diphospho-sugar transferases"/>
    <property type="match status" value="1"/>
</dbReference>
<organism evidence="2 3">
    <name type="scientific">Paraburkholderia agricolaris</name>
    <dbReference type="NCBI Taxonomy" id="2152888"/>
    <lineage>
        <taxon>Bacteria</taxon>
        <taxon>Pseudomonadati</taxon>
        <taxon>Pseudomonadota</taxon>
        <taxon>Betaproteobacteria</taxon>
        <taxon>Burkholderiales</taxon>
        <taxon>Burkholderiaceae</taxon>
        <taxon>Paraburkholderia</taxon>
    </lineage>
</organism>
<name>A0ABW8ZP79_9BURK</name>
<accession>A0ABW8ZP79</accession>
<dbReference type="PANTHER" id="PTHR22916">
    <property type="entry name" value="GLYCOSYLTRANSFERASE"/>
    <property type="match status" value="1"/>
</dbReference>